<evidence type="ECO:0000259" key="1">
    <source>
        <dbReference type="PROSITE" id="PS50894"/>
    </source>
</evidence>
<proteinExistence type="predicted"/>
<dbReference type="EMBL" id="UOFW01000219">
    <property type="protein sequence ID" value="VAX07782.1"/>
    <property type="molecule type" value="Genomic_DNA"/>
</dbReference>
<evidence type="ECO:0000313" key="2">
    <source>
        <dbReference type="EMBL" id="VAX07782.1"/>
    </source>
</evidence>
<dbReference type="SUPFAM" id="SSF47226">
    <property type="entry name" value="Histidine-containing phosphotransfer domain, HPT domain"/>
    <property type="match status" value="1"/>
</dbReference>
<sequence length="151" mass="16223">MDDLLSEFLTETSESIDVVDVELVTLEQDPTNKPILDNIFRLVHTIKGTCGFLGLPRLETVAHAGENVLGKFRDGELVVTPASVTLILAALDRIKEILAGLEATQEEPKGDDSELISQLNVVASGGTIDAAAPIAEETVEEDNMVLPEITQ</sequence>
<dbReference type="GO" id="GO:0000160">
    <property type="term" value="P:phosphorelay signal transduction system"/>
    <property type="evidence" value="ECO:0007669"/>
    <property type="project" value="InterPro"/>
</dbReference>
<dbReference type="Gene3D" id="1.20.120.160">
    <property type="entry name" value="HPT domain"/>
    <property type="match status" value="1"/>
</dbReference>
<protein>
    <submittedName>
        <fullName evidence="2">Signal transduction histidine kinase CheA / CheY-like domain</fullName>
    </submittedName>
</protein>
<dbReference type="InterPro" id="IPR051315">
    <property type="entry name" value="Bact_Chemotaxis_CheA"/>
</dbReference>
<dbReference type="Pfam" id="PF01627">
    <property type="entry name" value="Hpt"/>
    <property type="match status" value="1"/>
</dbReference>
<dbReference type="GO" id="GO:0016301">
    <property type="term" value="F:kinase activity"/>
    <property type="evidence" value="ECO:0007669"/>
    <property type="project" value="UniProtKB-KW"/>
</dbReference>
<dbReference type="SMART" id="SM00073">
    <property type="entry name" value="HPT"/>
    <property type="match status" value="1"/>
</dbReference>
<keyword evidence="2" id="KW-0808">Transferase</keyword>
<name>A0A3B1AVK6_9ZZZZ</name>
<dbReference type="PROSITE" id="PS50894">
    <property type="entry name" value="HPT"/>
    <property type="match status" value="1"/>
</dbReference>
<keyword evidence="2" id="KW-0418">Kinase</keyword>
<dbReference type="PANTHER" id="PTHR43395:SF1">
    <property type="entry name" value="CHEMOTAXIS PROTEIN CHEA"/>
    <property type="match status" value="1"/>
</dbReference>
<dbReference type="PANTHER" id="PTHR43395">
    <property type="entry name" value="SENSOR HISTIDINE KINASE CHEA"/>
    <property type="match status" value="1"/>
</dbReference>
<organism evidence="2">
    <name type="scientific">hydrothermal vent metagenome</name>
    <dbReference type="NCBI Taxonomy" id="652676"/>
    <lineage>
        <taxon>unclassified sequences</taxon>
        <taxon>metagenomes</taxon>
        <taxon>ecological metagenomes</taxon>
    </lineage>
</organism>
<dbReference type="InterPro" id="IPR036641">
    <property type="entry name" value="HPT_dom_sf"/>
</dbReference>
<reference evidence="2" key="1">
    <citation type="submission" date="2018-06" db="EMBL/GenBank/DDBJ databases">
        <authorList>
            <person name="Zhirakovskaya E."/>
        </authorList>
    </citation>
    <scope>NUCLEOTIDE SEQUENCE</scope>
</reference>
<feature type="domain" description="HPt" evidence="1">
    <location>
        <begin position="1"/>
        <end position="101"/>
    </location>
</feature>
<dbReference type="CDD" id="cd00088">
    <property type="entry name" value="HPT"/>
    <property type="match status" value="1"/>
</dbReference>
<dbReference type="AlphaFoldDB" id="A0A3B1AVK6"/>
<accession>A0A3B1AVK6</accession>
<gene>
    <name evidence="2" type="ORF">MNBD_ALPHA03-974</name>
</gene>
<dbReference type="InterPro" id="IPR008207">
    <property type="entry name" value="Sig_transdc_His_kin_Hpt_dom"/>
</dbReference>
<feature type="non-terminal residue" evidence="2">
    <location>
        <position position="151"/>
    </location>
</feature>